<protein>
    <submittedName>
        <fullName evidence="2">AAA family ATPase</fullName>
    </submittedName>
</protein>
<dbReference type="InterPro" id="IPR027065">
    <property type="entry name" value="Lon_Prtase"/>
</dbReference>
<name>A0A8J7K2T5_9NEIS</name>
<accession>A0A8J7K2T5</accession>
<dbReference type="GO" id="GO:0006515">
    <property type="term" value="P:protein quality control for misfolded or incompletely synthesized proteins"/>
    <property type="evidence" value="ECO:0007669"/>
    <property type="project" value="TreeGrafter"/>
</dbReference>
<dbReference type="PANTHER" id="PTHR43718">
    <property type="entry name" value="LON PROTEASE"/>
    <property type="match status" value="1"/>
</dbReference>
<dbReference type="Gene3D" id="3.40.50.300">
    <property type="entry name" value="P-loop containing nucleotide triphosphate hydrolases"/>
    <property type="match status" value="1"/>
</dbReference>
<evidence type="ECO:0000313" key="2">
    <source>
        <dbReference type="EMBL" id="MBE9610946.1"/>
    </source>
</evidence>
<dbReference type="EMBL" id="JADFUA010000015">
    <property type="protein sequence ID" value="MBE9610946.1"/>
    <property type="molecule type" value="Genomic_DNA"/>
</dbReference>
<reference evidence="2 3" key="1">
    <citation type="submission" date="2020-10" db="EMBL/GenBank/DDBJ databases">
        <title>The genome sequence of Chitinilyticum litopenaei 4Y14.</title>
        <authorList>
            <person name="Liu Y."/>
        </authorList>
    </citation>
    <scope>NUCLEOTIDE SEQUENCE [LARGE SCALE GENOMIC DNA]</scope>
    <source>
        <strain evidence="2 3">4Y14</strain>
    </source>
</reference>
<keyword evidence="3" id="KW-1185">Reference proteome</keyword>
<dbReference type="GO" id="GO:0003697">
    <property type="term" value="F:single-stranded DNA binding"/>
    <property type="evidence" value="ECO:0007669"/>
    <property type="project" value="TreeGrafter"/>
</dbReference>
<dbReference type="SUPFAM" id="SSF52540">
    <property type="entry name" value="P-loop containing nucleoside triphosphate hydrolases"/>
    <property type="match status" value="1"/>
</dbReference>
<comment type="caution">
    <text evidence="2">The sequence shown here is derived from an EMBL/GenBank/DDBJ whole genome shotgun (WGS) entry which is preliminary data.</text>
</comment>
<organism evidence="2 3">
    <name type="scientific">Chitinilyticum piscinae</name>
    <dbReference type="NCBI Taxonomy" id="2866724"/>
    <lineage>
        <taxon>Bacteria</taxon>
        <taxon>Pseudomonadati</taxon>
        <taxon>Pseudomonadota</taxon>
        <taxon>Betaproteobacteria</taxon>
        <taxon>Neisseriales</taxon>
        <taxon>Chitinibacteraceae</taxon>
        <taxon>Chitinilyticum</taxon>
    </lineage>
</organism>
<evidence type="ECO:0000313" key="3">
    <source>
        <dbReference type="Proteomes" id="UP000604481"/>
    </source>
</evidence>
<dbReference type="SMART" id="SM00382">
    <property type="entry name" value="AAA"/>
    <property type="match status" value="1"/>
</dbReference>
<dbReference type="PANTHER" id="PTHR43718:SF2">
    <property type="entry name" value="LON PROTEASE HOMOLOG, MITOCHONDRIAL"/>
    <property type="match status" value="1"/>
</dbReference>
<dbReference type="GO" id="GO:0007005">
    <property type="term" value="P:mitochondrion organization"/>
    <property type="evidence" value="ECO:0007669"/>
    <property type="project" value="TreeGrafter"/>
</dbReference>
<evidence type="ECO:0000259" key="1">
    <source>
        <dbReference type="SMART" id="SM00382"/>
    </source>
</evidence>
<dbReference type="InterPro" id="IPR003593">
    <property type="entry name" value="AAA+_ATPase"/>
</dbReference>
<dbReference type="InterPro" id="IPR003959">
    <property type="entry name" value="ATPase_AAA_core"/>
</dbReference>
<proteinExistence type="predicted"/>
<sequence>MAAIEKQTGKYGTQSDRFPELKLLLRPKVLRLARPEHLEALQAFRAENPHLDELLQAIQLRIWTQIISKAPLHLGGLLLSGPPGLGKSWLGRQLATLLGLSYLEFQLGGSGDVMTLAGSAQQWGQSAPSALLRRMAECPEANPVICFDEVDKCAPFGLHGLVTDILLMLLEPENASRYEDKFISLPARMDYASYLLTANDVQCLSEPLLSRVRCVQFAGPARECWPQLVRKLYRSQIDALGLGKWFSAELDDALCEAISARCSTIRDLKQRLEESIQLALQPMMQQQRWDPPATPLQPVLPPWEPPRENRIGFY</sequence>
<dbReference type="GO" id="GO:0004252">
    <property type="term" value="F:serine-type endopeptidase activity"/>
    <property type="evidence" value="ECO:0007669"/>
    <property type="project" value="InterPro"/>
</dbReference>
<dbReference type="GO" id="GO:0016887">
    <property type="term" value="F:ATP hydrolysis activity"/>
    <property type="evidence" value="ECO:0007669"/>
    <property type="project" value="InterPro"/>
</dbReference>
<dbReference type="GO" id="GO:0005524">
    <property type="term" value="F:ATP binding"/>
    <property type="evidence" value="ECO:0007669"/>
    <property type="project" value="InterPro"/>
</dbReference>
<dbReference type="GO" id="GO:0004176">
    <property type="term" value="F:ATP-dependent peptidase activity"/>
    <property type="evidence" value="ECO:0007669"/>
    <property type="project" value="InterPro"/>
</dbReference>
<dbReference type="Pfam" id="PF00004">
    <property type="entry name" value="AAA"/>
    <property type="match status" value="1"/>
</dbReference>
<dbReference type="InterPro" id="IPR027417">
    <property type="entry name" value="P-loop_NTPase"/>
</dbReference>
<dbReference type="RefSeq" id="WP_194117460.1">
    <property type="nucleotide sequence ID" value="NZ_JADFUA010000015.1"/>
</dbReference>
<dbReference type="GO" id="GO:0051131">
    <property type="term" value="P:chaperone-mediated protein complex assembly"/>
    <property type="evidence" value="ECO:0007669"/>
    <property type="project" value="TreeGrafter"/>
</dbReference>
<feature type="domain" description="AAA+ ATPase" evidence="1">
    <location>
        <begin position="73"/>
        <end position="222"/>
    </location>
</feature>
<dbReference type="Proteomes" id="UP000604481">
    <property type="component" value="Unassembled WGS sequence"/>
</dbReference>
<dbReference type="AlphaFoldDB" id="A0A8J7K2T5"/>
<gene>
    <name evidence="2" type="ORF">INR99_16590</name>
</gene>